<keyword evidence="2" id="KW-1185">Reference proteome</keyword>
<accession>A0ACA9MBQ7</accession>
<gene>
    <name evidence="1" type="ORF">ACOLOM_LOCUS5903</name>
</gene>
<dbReference type="Proteomes" id="UP000789525">
    <property type="component" value="Unassembled WGS sequence"/>
</dbReference>
<comment type="caution">
    <text evidence="1">The sequence shown here is derived from an EMBL/GenBank/DDBJ whole genome shotgun (WGS) entry which is preliminary data.</text>
</comment>
<sequence length="263" mass="29080">MSVANEMVVTPARVLPTPVINYHVSSKEAMFTPRNGLWNLRNKKVTAGGTLSSWSVIAFGNERDCPHQAIKSFIRELVNICSDAGMNILTRDPPIIHENPAGNIEESMTKAFIRAGQLSKQKPQLVLCILPYNSRQIYDAIKLASDTILGVATQCVLRKHVFSAKKQCCANICLKINAKLGGMNSFIRPDLVPFITERPSIIMGAVVTYSSPYNTKTSIAALCASLDIRASRYASTIRVQRPREEMISDLSGMVKDMILAFYQ</sequence>
<dbReference type="EMBL" id="CAJVPT010011409">
    <property type="protein sequence ID" value="CAG8579185.1"/>
    <property type="molecule type" value="Genomic_DNA"/>
</dbReference>
<name>A0ACA9MBQ7_9GLOM</name>
<reference evidence="1" key="1">
    <citation type="submission" date="2021-06" db="EMBL/GenBank/DDBJ databases">
        <authorList>
            <person name="Kallberg Y."/>
            <person name="Tangrot J."/>
            <person name="Rosling A."/>
        </authorList>
    </citation>
    <scope>NUCLEOTIDE SEQUENCE</scope>
    <source>
        <strain evidence="1">CL356</strain>
    </source>
</reference>
<feature type="non-terminal residue" evidence="1">
    <location>
        <position position="263"/>
    </location>
</feature>
<proteinExistence type="predicted"/>
<evidence type="ECO:0000313" key="2">
    <source>
        <dbReference type="Proteomes" id="UP000789525"/>
    </source>
</evidence>
<organism evidence="1 2">
    <name type="scientific">Acaulospora colombiana</name>
    <dbReference type="NCBI Taxonomy" id="27376"/>
    <lineage>
        <taxon>Eukaryota</taxon>
        <taxon>Fungi</taxon>
        <taxon>Fungi incertae sedis</taxon>
        <taxon>Mucoromycota</taxon>
        <taxon>Glomeromycotina</taxon>
        <taxon>Glomeromycetes</taxon>
        <taxon>Diversisporales</taxon>
        <taxon>Acaulosporaceae</taxon>
        <taxon>Acaulospora</taxon>
    </lineage>
</organism>
<protein>
    <submittedName>
        <fullName evidence="1">6251_t:CDS:1</fullName>
    </submittedName>
</protein>
<evidence type="ECO:0000313" key="1">
    <source>
        <dbReference type="EMBL" id="CAG8579185.1"/>
    </source>
</evidence>